<dbReference type="PANTHER" id="PTHR11161:SF0">
    <property type="entry name" value="O-ACYLTRANSFERASE LIKE PROTEIN"/>
    <property type="match status" value="1"/>
</dbReference>
<evidence type="ECO:0000313" key="3">
    <source>
        <dbReference type="EMBL" id="EDS30952.1"/>
    </source>
</evidence>
<feature type="transmembrane region" description="Helical" evidence="1">
    <location>
        <begin position="331"/>
        <end position="353"/>
    </location>
</feature>
<organism>
    <name type="scientific">Culex quinquefasciatus</name>
    <name type="common">Southern house mosquito</name>
    <name type="synonym">Culex pungens</name>
    <dbReference type="NCBI Taxonomy" id="7176"/>
    <lineage>
        <taxon>Eukaryota</taxon>
        <taxon>Metazoa</taxon>
        <taxon>Ecdysozoa</taxon>
        <taxon>Arthropoda</taxon>
        <taxon>Hexapoda</taxon>
        <taxon>Insecta</taxon>
        <taxon>Pterygota</taxon>
        <taxon>Neoptera</taxon>
        <taxon>Endopterygota</taxon>
        <taxon>Diptera</taxon>
        <taxon>Nematocera</taxon>
        <taxon>Culicoidea</taxon>
        <taxon>Culicidae</taxon>
        <taxon>Culicinae</taxon>
        <taxon>Culicini</taxon>
        <taxon>Culex</taxon>
        <taxon>Culex</taxon>
    </lineage>
</organism>
<feature type="transmembrane region" description="Helical" evidence="1">
    <location>
        <begin position="577"/>
        <end position="596"/>
    </location>
</feature>
<dbReference type="InParanoid" id="B0WMA3"/>
<protein>
    <recommendedName>
        <fullName evidence="2">Nose resistant-to-fluoxetine protein N-terminal domain-containing protein</fullName>
    </recommendedName>
</protein>
<dbReference type="EMBL" id="DS231996">
    <property type="protein sequence ID" value="EDS30952.1"/>
    <property type="molecule type" value="Genomic_DNA"/>
</dbReference>
<feature type="transmembrane region" description="Helical" evidence="1">
    <location>
        <begin position="464"/>
        <end position="486"/>
    </location>
</feature>
<dbReference type="Proteomes" id="UP000002320">
    <property type="component" value="Unassembled WGS sequence"/>
</dbReference>
<dbReference type="eggNOG" id="KOG3700">
    <property type="taxonomic scope" value="Eukaryota"/>
</dbReference>
<feature type="transmembrane region" description="Helical" evidence="1">
    <location>
        <begin position="617"/>
        <end position="636"/>
    </location>
</feature>
<reference evidence="4" key="2">
    <citation type="submission" date="2020-05" db="UniProtKB">
        <authorList>
            <consortium name="EnsemblMetazoa"/>
        </authorList>
    </citation>
    <scope>IDENTIFICATION</scope>
    <source>
        <strain evidence="4">JHB</strain>
    </source>
</reference>
<dbReference type="InterPro" id="IPR006621">
    <property type="entry name" value="Nose-resist-to-fluoxetine_N"/>
</dbReference>
<reference evidence="3" key="1">
    <citation type="submission" date="2007-03" db="EMBL/GenBank/DDBJ databases">
        <title>Annotation of Culex pipiens quinquefasciatus.</title>
        <authorList>
            <consortium name="The Broad Institute Genome Sequencing Platform"/>
            <person name="Atkinson P.W."/>
            <person name="Hemingway J."/>
            <person name="Christensen B.M."/>
            <person name="Higgs S."/>
            <person name="Kodira C."/>
            <person name="Hannick L."/>
            <person name="Megy K."/>
            <person name="O'Leary S."/>
            <person name="Pearson M."/>
            <person name="Haas B.J."/>
            <person name="Mauceli E."/>
            <person name="Wortman J.R."/>
            <person name="Lee N.H."/>
            <person name="Guigo R."/>
            <person name="Stanke M."/>
            <person name="Alvarado L."/>
            <person name="Amedeo P."/>
            <person name="Antoine C.H."/>
            <person name="Arensburger P."/>
            <person name="Bidwell S.L."/>
            <person name="Crawford M."/>
            <person name="Camaro F."/>
            <person name="Devon K."/>
            <person name="Engels R."/>
            <person name="Hammond M."/>
            <person name="Howarth C."/>
            <person name="Koehrsen M."/>
            <person name="Lawson D."/>
            <person name="Montgomery P."/>
            <person name="Nene V."/>
            <person name="Nusbaum C."/>
            <person name="Puiu D."/>
            <person name="Romero-Severson J."/>
            <person name="Severson D.W."/>
            <person name="Shumway M."/>
            <person name="Sisk P."/>
            <person name="Stolte C."/>
            <person name="Zeng Q."/>
            <person name="Eisenstadt E."/>
            <person name="Fraser-Liggett C."/>
            <person name="Strausberg R."/>
            <person name="Galagan J."/>
            <person name="Birren B."/>
            <person name="Collins F.H."/>
        </authorList>
    </citation>
    <scope>NUCLEOTIDE SEQUENCE [LARGE SCALE GENOMIC DNA]</scope>
    <source>
        <strain evidence="3">JHB</strain>
    </source>
</reference>
<feature type="transmembrane region" description="Helical" evidence="1">
    <location>
        <begin position="217"/>
        <end position="241"/>
    </location>
</feature>
<keyword evidence="1" id="KW-0472">Membrane</keyword>
<evidence type="ECO:0000313" key="5">
    <source>
        <dbReference type="Proteomes" id="UP000002320"/>
    </source>
</evidence>
<dbReference type="VEuPathDB" id="VectorBase:CPIJ008105"/>
<evidence type="ECO:0000256" key="1">
    <source>
        <dbReference type="SAM" id="Phobius"/>
    </source>
</evidence>
<dbReference type="SMART" id="SM00703">
    <property type="entry name" value="NRF"/>
    <property type="match status" value="1"/>
</dbReference>
<dbReference type="InterPro" id="IPR052728">
    <property type="entry name" value="O2_lipid_transport_reg"/>
</dbReference>
<keyword evidence="1" id="KW-0812">Transmembrane</keyword>
<feature type="transmembrane region" description="Helical" evidence="1">
    <location>
        <begin position="535"/>
        <end position="557"/>
    </location>
</feature>
<accession>B0WMA3</accession>
<keyword evidence="5" id="KW-1185">Reference proteome</keyword>
<evidence type="ECO:0000259" key="2">
    <source>
        <dbReference type="SMART" id="SM00703"/>
    </source>
</evidence>
<dbReference type="HOGENOM" id="CLU_007874_2_2_1"/>
<sequence length="684" mass="78123">MAVWLVGAIFGYILHQTKDSKVSYLPKRYNALGWETCFAALIAHHTDPQEFYSLADAFFEFLSRPLFGICVMWIIFACVNGHGVVVNDFLSPQVWQWHGFRTPCQLSKAYLNRERHGLEWFDSWGKIPSGLYYENGYALGNYEQCRRYRWQEVRGQHCTLAVVLPGELPVFFSGMCVPQHCSQQFLTQVYGAYMLGKGAFVIPMDVNLCNQDRDVEFNGAVITAMVIFIIIAVLVVCSTLYEVIQLIREKEVKPLFASFSLYKNVRSIVHITPRITDPAKKMDMIECANGIRALSMIWIVVLHVNEATFAIPYSNPTSRKEWMRSFPVSIMYNTGILAVDTFLALSGMLVSYNMLRELDKHGKINPLMMYLRRYIRISAPIAPLILLVVSFGKYLGEGPLWSSIVGREERACTEYWWSALLYIQNYVNPRSMCLPWTWYLSVDMQLYIVAPLLIYPLWRWGKRVLLAIGFLAVLSIGCVFTTFLVNDFQIHDVGDGSRYKMTYYPTHARMSVWLLGTIFGYILHKTKATGVKLPARYYTIGWAVCFAALGLIVYATFEMLRTDFHEYSGVADAFYEALSRSVFAICVMWIIFACVNGHGGVIDDMLSSSLFQPLAKLSYTMYLLHLLLFMMASVANAKTDVVFSVVDIFYRIWGAIGLSTSVSLLWSAIFEVSFGTLERCLLRR</sequence>
<feature type="domain" description="Nose resistant-to-fluoxetine protein N-terminal" evidence="2">
    <location>
        <begin position="101"/>
        <end position="216"/>
    </location>
</feature>
<dbReference type="InterPro" id="IPR002656">
    <property type="entry name" value="Acyl_transf_3_dom"/>
</dbReference>
<dbReference type="PANTHER" id="PTHR11161">
    <property type="entry name" value="O-ACYLTRANSFERASE"/>
    <property type="match status" value="1"/>
</dbReference>
<dbReference type="GO" id="GO:0016747">
    <property type="term" value="F:acyltransferase activity, transferring groups other than amino-acyl groups"/>
    <property type="evidence" value="ECO:0007669"/>
    <property type="project" value="InterPro"/>
</dbReference>
<feature type="transmembrane region" description="Helical" evidence="1">
    <location>
        <begin position="374"/>
        <end position="395"/>
    </location>
</feature>
<evidence type="ECO:0000313" key="4">
    <source>
        <dbReference type="EnsemblMetazoa" id="CPIJ008105-PA"/>
    </source>
</evidence>
<feature type="transmembrane region" description="Helical" evidence="1">
    <location>
        <begin position="290"/>
        <end position="311"/>
    </location>
</feature>
<feature type="transmembrane region" description="Helical" evidence="1">
    <location>
        <begin position="436"/>
        <end position="457"/>
    </location>
</feature>
<dbReference type="OrthoDB" id="118951at2759"/>
<dbReference type="EnsemblMetazoa" id="CPIJ008105-RA">
    <property type="protein sequence ID" value="CPIJ008105-PA"/>
    <property type="gene ID" value="CPIJ008105"/>
</dbReference>
<dbReference type="Pfam" id="PF01757">
    <property type="entry name" value="Acyl_transf_3"/>
    <property type="match status" value="1"/>
</dbReference>
<feature type="transmembrane region" description="Helical" evidence="1">
    <location>
        <begin position="506"/>
        <end position="523"/>
    </location>
</feature>
<keyword evidence="1" id="KW-1133">Transmembrane helix</keyword>
<proteinExistence type="predicted"/>
<gene>
    <name evidence="4" type="primary">6040447</name>
    <name evidence="3" type="ORF">CpipJ_CPIJ008105</name>
</gene>
<dbReference type="VEuPathDB" id="VectorBase:CQUJHB013262"/>
<dbReference type="KEGG" id="cqu:CpipJ_CPIJ008105"/>
<dbReference type="OMA" id="MYPYAKL"/>
<dbReference type="Pfam" id="PF20146">
    <property type="entry name" value="NRF"/>
    <property type="match status" value="1"/>
</dbReference>
<name>B0WMA3_CULQU</name>
<dbReference type="AlphaFoldDB" id="B0WMA3"/>
<feature type="transmembrane region" description="Helical" evidence="1">
    <location>
        <begin position="648"/>
        <end position="674"/>
    </location>
</feature>